<dbReference type="Pfam" id="PF01867">
    <property type="entry name" value="Cas_Cas1"/>
    <property type="match status" value="1"/>
</dbReference>
<keyword evidence="7 10" id="KW-0238">DNA-binding</keyword>
<evidence type="ECO:0000313" key="11">
    <source>
        <dbReference type="EMBL" id="KGN84886.1"/>
    </source>
</evidence>
<dbReference type="HAMAP" id="MF_01470">
    <property type="entry name" value="Cas1"/>
    <property type="match status" value="1"/>
</dbReference>
<evidence type="ECO:0000256" key="4">
    <source>
        <dbReference type="ARBA" id="ARBA00022801"/>
    </source>
</evidence>
<comment type="cofactor">
    <cofactor evidence="10">
        <name>Mg(2+)</name>
        <dbReference type="ChEBI" id="CHEBI:18420"/>
    </cofactor>
    <cofactor evidence="10">
        <name>Mn(2+)</name>
        <dbReference type="ChEBI" id="CHEBI:29035"/>
    </cofactor>
</comment>
<evidence type="ECO:0000256" key="10">
    <source>
        <dbReference type="HAMAP-Rule" id="MF_01470"/>
    </source>
</evidence>
<dbReference type="Gene3D" id="1.20.120.920">
    <property type="entry name" value="CRISPR-associated endonuclease Cas1, C-terminal domain"/>
    <property type="match status" value="1"/>
</dbReference>
<evidence type="ECO:0000256" key="8">
    <source>
        <dbReference type="ARBA" id="ARBA00023211"/>
    </source>
</evidence>
<evidence type="ECO:0000256" key="1">
    <source>
        <dbReference type="ARBA" id="ARBA00022722"/>
    </source>
</evidence>
<evidence type="ECO:0000256" key="9">
    <source>
        <dbReference type="ARBA" id="ARBA00038592"/>
    </source>
</evidence>
<evidence type="ECO:0000256" key="3">
    <source>
        <dbReference type="ARBA" id="ARBA00022759"/>
    </source>
</evidence>
<evidence type="ECO:0000256" key="6">
    <source>
        <dbReference type="ARBA" id="ARBA00023118"/>
    </source>
</evidence>
<accession>A0A0A2F1J2</accession>
<evidence type="ECO:0000256" key="2">
    <source>
        <dbReference type="ARBA" id="ARBA00022723"/>
    </source>
</evidence>
<feature type="binding site" evidence="10">
    <location>
        <position position="161"/>
    </location>
    <ligand>
        <name>Mn(2+)</name>
        <dbReference type="ChEBI" id="CHEBI:29035"/>
    </ligand>
</feature>
<evidence type="ECO:0000256" key="5">
    <source>
        <dbReference type="ARBA" id="ARBA00022842"/>
    </source>
</evidence>
<keyword evidence="4 10" id="KW-0378">Hydrolase</keyword>
<gene>
    <name evidence="10" type="primary">cas1</name>
    <name evidence="11" type="ORF">HR08_07440</name>
</gene>
<keyword evidence="6 10" id="KW-0051">Antiviral defense</keyword>
<dbReference type="NCBIfam" id="TIGR00287">
    <property type="entry name" value="cas1"/>
    <property type="match status" value="1"/>
</dbReference>
<feature type="binding site" evidence="10">
    <location>
        <position position="235"/>
    </location>
    <ligand>
        <name>Mn(2+)</name>
        <dbReference type="ChEBI" id="CHEBI:29035"/>
    </ligand>
</feature>
<keyword evidence="1 10" id="KW-0540">Nuclease</keyword>
<dbReference type="Proteomes" id="UP000030130">
    <property type="component" value="Unassembled WGS sequence"/>
</dbReference>
<keyword evidence="8 10" id="KW-0464">Manganese</keyword>
<name>A0A0A2F1J2_9PORP</name>
<dbReference type="EC" id="3.1.-.-" evidence="10"/>
<comment type="subunit">
    <text evidence="9 10">Homodimer, forms a heterotetramer with a Cas2 homodimer.</text>
</comment>
<dbReference type="RefSeq" id="WP_039421470.1">
    <property type="nucleotide sequence ID" value="NZ_JRAI01000063.1"/>
</dbReference>
<reference evidence="11 12" key="1">
    <citation type="submission" date="2014-08" db="EMBL/GenBank/DDBJ databases">
        <title>Porphyromonas gulae strain:COT-052_OH1451 Genome sequencing.</title>
        <authorList>
            <person name="Wallis C."/>
            <person name="Deusch O."/>
            <person name="O'Flynn C."/>
            <person name="Davis I."/>
            <person name="Jospin G."/>
            <person name="Darling A.E."/>
            <person name="Coil D.A."/>
            <person name="Alexiev A."/>
            <person name="Horsfall A."/>
            <person name="Kirkwood N."/>
            <person name="Harris S."/>
            <person name="Eisen J.A."/>
        </authorList>
    </citation>
    <scope>NUCLEOTIDE SEQUENCE [LARGE SCALE GENOMIC DNA]</scope>
    <source>
        <strain evidence="12">COT-052 OH1451</strain>
    </source>
</reference>
<comment type="similarity">
    <text evidence="10">Belongs to the CRISPR-associated endonuclease Cas1 family.</text>
</comment>
<protein>
    <recommendedName>
        <fullName evidence="10">CRISPR-associated endonuclease Cas1</fullName>
        <ecNumber evidence="10">3.1.-.-</ecNumber>
    </recommendedName>
</protein>
<dbReference type="AlphaFoldDB" id="A0A0A2F1J2"/>
<dbReference type="OrthoDB" id="9803119at2"/>
<keyword evidence="2 10" id="KW-0479">Metal-binding</keyword>
<comment type="caution">
    <text evidence="11">The sequence shown here is derived from an EMBL/GenBank/DDBJ whole genome shotgun (WGS) entry which is preliminary data.</text>
</comment>
<dbReference type="EMBL" id="JRAI01000063">
    <property type="protein sequence ID" value="KGN84886.1"/>
    <property type="molecule type" value="Genomic_DNA"/>
</dbReference>
<keyword evidence="5 10" id="KW-0460">Magnesium</keyword>
<feature type="binding site" evidence="10">
    <location>
        <position position="220"/>
    </location>
    <ligand>
        <name>Mn(2+)</name>
        <dbReference type="ChEBI" id="CHEBI:29035"/>
    </ligand>
</feature>
<dbReference type="GO" id="GO:0043571">
    <property type="term" value="P:maintenance of CRISPR repeat elements"/>
    <property type="evidence" value="ECO:0007669"/>
    <property type="project" value="UniProtKB-UniRule"/>
</dbReference>
<dbReference type="InterPro" id="IPR002729">
    <property type="entry name" value="CRISPR-assoc_Cas1"/>
</dbReference>
<dbReference type="GO" id="GO:0016787">
    <property type="term" value="F:hydrolase activity"/>
    <property type="evidence" value="ECO:0007669"/>
    <property type="project" value="UniProtKB-KW"/>
</dbReference>
<evidence type="ECO:0000256" key="7">
    <source>
        <dbReference type="ARBA" id="ARBA00023125"/>
    </source>
</evidence>
<sequence>MIKRTLYFGSPAYLSLKLGQLEIRLPEVELTDSLPAHIKKAGRQSIPIEDLGIVVLDHKQITITQALLSALIQNGCAIISCDDSHHPTGMLLSFLGHSELGERVHDQIGASLPLKKQMWQQTIRAKIANQAVALSHTTKQPHPNMHAWIDLVKSGDANNIEARAAAYYWTNIFPELPSFKRDREGDWTNKLLNYGYAIVRAMAARAITAAGLLPSVGIFHHNKYNHFCLADDLMEPYRPYVDILVYRLIQKDIKNPPPTLSSEHKRELLSLPVMDTIIDGRTHPMSIAMHHSATSLYLCFAGKERRILYPHM</sequence>
<dbReference type="InterPro" id="IPR042206">
    <property type="entry name" value="CRISPR-assoc_Cas1_C"/>
</dbReference>
<dbReference type="GO" id="GO:0003677">
    <property type="term" value="F:DNA binding"/>
    <property type="evidence" value="ECO:0007669"/>
    <property type="project" value="UniProtKB-KW"/>
</dbReference>
<dbReference type="PANTHER" id="PTHR34353:SF2">
    <property type="entry name" value="CRISPR-ASSOCIATED ENDONUCLEASE CAS1 1"/>
    <property type="match status" value="1"/>
</dbReference>
<proteinExistence type="inferred from homology"/>
<dbReference type="GO" id="GO:0046872">
    <property type="term" value="F:metal ion binding"/>
    <property type="evidence" value="ECO:0007669"/>
    <property type="project" value="UniProtKB-UniRule"/>
</dbReference>
<keyword evidence="3 10" id="KW-0255">Endonuclease</keyword>
<dbReference type="InterPro" id="IPR019855">
    <property type="entry name" value="CRISPR-assoc_Cas1_NMENI"/>
</dbReference>
<dbReference type="GO" id="GO:0051607">
    <property type="term" value="P:defense response to virus"/>
    <property type="evidence" value="ECO:0007669"/>
    <property type="project" value="UniProtKB-UniRule"/>
</dbReference>
<dbReference type="InterPro" id="IPR050646">
    <property type="entry name" value="Cas1"/>
</dbReference>
<comment type="function">
    <text evidence="10">CRISPR (clustered regularly interspaced short palindromic repeat), is an adaptive immune system that provides protection against mobile genetic elements (viruses, transposable elements and conjugative plasmids). CRISPR clusters contain spacers, sequences complementary to antecedent mobile elements, and target invading nucleic acids. CRISPR clusters are transcribed and processed into CRISPR RNA (crRNA). Acts as a dsDNA endonuclease. Involved in the integration of spacer DNA into the CRISPR cassette.</text>
</comment>
<organism evidence="11 12">
    <name type="scientific">Porphyromonas gulae</name>
    <dbReference type="NCBI Taxonomy" id="111105"/>
    <lineage>
        <taxon>Bacteria</taxon>
        <taxon>Pseudomonadati</taxon>
        <taxon>Bacteroidota</taxon>
        <taxon>Bacteroidia</taxon>
        <taxon>Bacteroidales</taxon>
        <taxon>Porphyromonadaceae</taxon>
        <taxon>Porphyromonas</taxon>
    </lineage>
</organism>
<evidence type="ECO:0000313" key="12">
    <source>
        <dbReference type="Proteomes" id="UP000030130"/>
    </source>
</evidence>
<dbReference type="NCBIfam" id="TIGR03639">
    <property type="entry name" value="cas1_NMENI"/>
    <property type="match status" value="1"/>
</dbReference>
<dbReference type="GO" id="GO:0004520">
    <property type="term" value="F:DNA endonuclease activity"/>
    <property type="evidence" value="ECO:0007669"/>
    <property type="project" value="InterPro"/>
</dbReference>
<dbReference type="PANTHER" id="PTHR34353">
    <property type="entry name" value="CRISPR-ASSOCIATED ENDONUCLEASE CAS1 1"/>
    <property type="match status" value="1"/>
</dbReference>